<dbReference type="EMBL" id="JALNTZ010000006">
    <property type="protein sequence ID" value="KAJ3649619.1"/>
    <property type="molecule type" value="Genomic_DNA"/>
</dbReference>
<accession>A0AA38I9B9</accession>
<reference evidence="1" key="1">
    <citation type="journal article" date="2023" name="G3 (Bethesda)">
        <title>Whole genome assemblies of Zophobas morio and Tenebrio molitor.</title>
        <authorList>
            <person name="Kaur S."/>
            <person name="Stinson S.A."/>
            <person name="diCenzo G.C."/>
        </authorList>
    </citation>
    <scope>NUCLEOTIDE SEQUENCE</scope>
    <source>
        <strain evidence="1">QUZm001</strain>
    </source>
</reference>
<protein>
    <submittedName>
        <fullName evidence="1">Uncharacterized protein</fullName>
    </submittedName>
</protein>
<keyword evidence="2" id="KW-1185">Reference proteome</keyword>
<proteinExistence type="predicted"/>
<organism evidence="1 2">
    <name type="scientific">Zophobas morio</name>
    <dbReference type="NCBI Taxonomy" id="2755281"/>
    <lineage>
        <taxon>Eukaryota</taxon>
        <taxon>Metazoa</taxon>
        <taxon>Ecdysozoa</taxon>
        <taxon>Arthropoda</taxon>
        <taxon>Hexapoda</taxon>
        <taxon>Insecta</taxon>
        <taxon>Pterygota</taxon>
        <taxon>Neoptera</taxon>
        <taxon>Endopterygota</taxon>
        <taxon>Coleoptera</taxon>
        <taxon>Polyphaga</taxon>
        <taxon>Cucujiformia</taxon>
        <taxon>Tenebrionidae</taxon>
        <taxon>Zophobas</taxon>
    </lineage>
</organism>
<gene>
    <name evidence="1" type="ORF">Zmor_021350</name>
</gene>
<name>A0AA38I9B9_9CUCU</name>
<sequence>MLFSARSQQRFCGFQDSTLPYETDLPDARQTTQATLVCASRRSGPNASGSVSRYVEAFPHAFVIRPEAHRKARVLTSSRLGFLRATARVFLLARLELFLRRMFVEATRRPCNL</sequence>
<comment type="caution">
    <text evidence="1">The sequence shown here is derived from an EMBL/GenBank/DDBJ whole genome shotgun (WGS) entry which is preliminary data.</text>
</comment>
<dbReference type="Proteomes" id="UP001168821">
    <property type="component" value="Unassembled WGS sequence"/>
</dbReference>
<dbReference type="AlphaFoldDB" id="A0AA38I9B9"/>
<evidence type="ECO:0000313" key="2">
    <source>
        <dbReference type="Proteomes" id="UP001168821"/>
    </source>
</evidence>
<evidence type="ECO:0000313" key="1">
    <source>
        <dbReference type="EMBL" id="KAJ3649619.1"/>
    </source>
</evidence>